<dbReference type="Proteomes" id="UP000291116">
    <property type="component" value="Unassembled WGS sequence"/>
</dbReference>
<feature type="compositionally biased region" description="Low complexity" evidence="1">
    <location>
        <begin position="87"/>
        <end position="97"/>
    </location>
</feature>
<feature type="compositionally biased region" description="Basic and acidic residues" evidence="1">
    <location>
        <begin position="189"/>
        <end position="206"/>
    </location>
</feature>
<evidence type="ECO:0000313" key="2">
    <source>
        <dbReference type="EMBL" id="VEU42946.1"/>
    </source>
</evidence>
<reference evidence="2 3" key="1">
    <citation type="submission" date="2019-01" db="EMBL/GenBank/DDBJ databases">
        <authorList>
            <person name="Ferrante I. M."/>
        </authorList>
    </citation>
    <scope>NUCLEOTIDE SEQUENCE [LARGE SCALE GENOMIC DNA]</scope>
    <source>
        <strain evidence="2 3">B856</strain>
    </source>
</reference>
<feature type="compositionally biased region" description="Polar residues" evidence="1">
    <location>
        <begin position="8"/>
        <end position="17"/>
    </location>
</feature>
<feature type="region of interest" description="Disordered" evidence="1">
    <location>
        <begin position="1"/>
        <end position="116"/>
    </location>
</feature>
<name>A0A448ZLM5_9STRA</name>
<evidence type="ECO:0000313" key="3">
    <source>
        <dbReference type="Proteomes" id="UP000291116"/>
    </source>
</evidence>
<feature type="compositionally biased region" description="Basic and acidic residues" evidence="1">
    <location>
        <begin position="100"/>
        <end position="112"/>
    </location>
</feature>
<feature type="compositionally biased region" description="Low complexity" evidence="1">
    <location>
        <begin position="42"/>
        <end position="51"/>
    </location>
</feature>
<protein>
    <submittedName>
        <fullName evidence="2">Uncharacterized protein</fullName>
    </submittedName>
</protein>
<accession>A0A448ZLM5</accession>
<dbReference type="EMBL" id="CAACVS010000499">
    <property type="protein sequence ID" value="VEU42946.1"/>
    <property type="molecule type" value="Genomic_DNA"/>
</dbReference>
<evidence type="ECO:0000256" key="1">
    <source>
        <dbReference type="SAM" id="MobiDB-lite"/>
    </source>
</evidence>
<gene>
    <name evidence="2" type="ORF">PSNMU_V1.4_AUG-EV-PASAV3_0099450</name>
</gene>
<feature type="region of interest" description="Disordered" evidence="1">
    <location>
        <begin position="185"/>
        <end position="270"/>
    </location>
</feature>
<proteinExistence type="predicted"/>
<feature type="compositionally biased region" description="Polar residues" evidence="1">
    <location>
        <begin position="260"/>
        <end position="270"/>
    </location>
</feature>
<organism evidence="2 3">
    <name type="scientific">Pseudo-nitzschia multistriata</name>
    <dbReference type="NCBI Taxonomy" id="183589"/>
    <lineage>
        <taxon>Eukaryota</taxon>
        <taxon>Sar</taxon>
        <taxon>Stramenopiles</taxon>
        <taxon>Ochrophyta</taxon>
        <taxon>Bacillariophyta</taxon>
        <taxon>Bacillariophyceae</taxon>
        <taxon>Bacillariophycidae</taxon>
        <taxon>Bacillariales</taxon>
        <taxon>Bacillariaceae</taxon>
        <taxon>Pseudo-nitzschia</taxon>
    </lineage>
</organism>
<dbReference type="AlphaFoldDB" id="A0A448ZLM5"/>
<sequence length="343" mass="38797">MDRRDTNNRSTPLTRFQTFRMASERSWNKRSSKNRIPSPTKSHSLPSQPELSSPPPPLTRLPSFKFPGRISRSSTNGSISRARMPGRSLQRLSSLRLHGTNKDNEMEGERKKPLGPRRIKSLTDSFRIRRFDNLNDGIDNNNKSRSESVEYQVCTNSVGKKHHKAFDGTSNEYFSPPRMLIRRRPVIKINDDKRNETETNVARDNEGADATSSSTTTPSLQRETPIRSNSRRRLSKLKQTLFGSSSSSSKNLFGHRTRNTDGSGNGIQQNKTNELEQDTLSLAVGDSHGKANIAHNSNDVKYRNDESDLEDSFSIRDVAKDNLVMLLLCREFNLIDTNESSSE</sequence>
<keyword evidence="3" id="KW-1185">Reference proteome</keyword>